<dbReference type="AlphaFoldDB" id="A0A914YTX7"/>
<dbReference type="GO" id="GO:0009408">
    <property type="term" value="P:response to heat"/>
    <property type="evidence" value="ECO:0007669"/>
    <property type="project" value="TreeGrafter"/>
</dbReference>
<protein>
    <submittedName>
        <fullName evidence="5">SHSP domain-containing protein</fullName>
    </submittedName>
</protein>
<proteinExistence type="inferred from homology"/>
<feature type="domain" description="SHSP" evidence="3">
    <location>
        <begin position="15"/>
        <end position="110"/>
    </location>
</feature>
<evidence type="ECO:0000259" key="3">
    <source>
        <dbReference type="PROSITE" id="PS01031"/>
    </source>
</evidence>
<dbReference type="InterPro" id="IPR008978">
    <property type="entry name" value="HSP20-like_chaperone"/>
</dbReference>
<sequence length="110" mass="12178">MSVAVNHDWEAKQWDWPLQANDGVVKVINTADKFEVGLDASFFTPKEIEVKVHEGALSVHCKHEERSDAHGTITREVSRSYTLPSDVDGSSIKSHLSHTGVLTITASKKH</sequence>
<dbReference type="CDD" id="cd06526">
    <property type="entry name" value="metazoan_ACD"/>
    <property type="match status" value="1"/>
</dbReference>
<dbReference type="GO" id="GO:0005737">
    <property type="term" value="C:cytoplasm"/>
    <property type="evidence" value="ECO:0007669"/>
    <property type="project" value="TreeGrafter"/>
</dbReference>
<dbReference type="InterPro" id="IPR002068">
    <property type="entry name" value="A-crystallin/Hsp20_dom"/>
</dbReference>
<comment type="similarity">
    <text evidence="1 2">Belongs to the small heat shock protein (HSP20) family.</text>
</comment>
<dbReference type="GO" id="GO:0051082">
    <property type="term" value="F:unfolded protein binding"/>
    <property type="evidence" value="ECO:0007669"/>
    <property type="project" value="TreeGrafter"/>
</dbReference>
<dbReference type="WBParaSite" id="PSU_v2.g4115.t1">
    <property type="protein sequence ID" value="PSU_v2.g4115.t1"/>
    <property type="gene ID" value="PSU_v2.g4115"/>
</dbReference>
<organism evidence="4 5">
    <name type="scientific">Panagrolaimus superbus</name>
    <dbReference type="NCBI Taxonomy" id="310955"/>
    <lineage>
        <taxon>Eukaryota</taxon>
        <taxon>Metazoa</taxon>
        <taxon>Ecdysozoa</taxon>
        <taxon>Nematoda</taxon>
        <taxon>Chromadorea</taxon>
        <taxon>Rhabditida</taxon>
        <taxon>Tylenchina</taxon>
        <taxon>Panagrolaimomorpha</taxon>
        <taxon>Panagrolaimoidea</taxon>
        <taxon>Panagrolaimidae</taxon>
        <taxon>Panagrolaimus</taxon>
    </lineage>
</organism>
<evidence type="ECO:0000313" key="4">
    <source>
        <dbReference type="Proteomes" id="UP000887577"/>
    </source>
</evidence>
<name>A0A914YTX7_9BILA</name>
<dbReference type="PANTHER" id="PTHR45640">
    <property type="entry name" value="HEAT SHOCK PROTEIN HSP-12.2-RELATED"/>
    <property type="match status" value="1"/>
</dbReference>
<evidence type="ECO:0000313" key="5">
    <source>
        <dbReference type="WBParaSite" id="PSU_v2.g4115.t1"/>
    </source>
</evidence>
<dbReference type="SUPFAM" id="SSF49764">
    <property type="entry name" value="HSP20-like chaperones"/>
    <property type="match status" value="1"/>
</dbReference>
<dbReference type="Proteomes" id="UP000887577">
    <property type="component" value="Unplaced"/>
</dbReference>
<dbReference type="GO" id="GO:0042026">
    <property type="term" value="P:protein refolding"/>
    <property type="evidence" value="ECO:0007669"/>
    <property type="project" value="TreeGrafter"/>
</dbReference>
<accession>A0A914YTX7</accession>
<dbReference type="Pfam" id="PF00011">
    <property type="entry name" value="HSP20"/>
    <property type="match status" value="1"/>
</dbReference>
<dbReference type="GO" id="GO:0005634">
    <property type="term" value="C:nucleus"/>
    <property type="evidence" value="ECO:0007669"/>
    <property type="project" value="TreeGrafter"/>
</dbReference>
<evidence type="ECO:0000256" key="2">
    <source>
        <dbReference type="RuleBase" id="RU003616"/>
    </source>
</evidence>
<dbReference type="PROSITE" id="PS01031">
    <property type="entry name" value="SHSP"/>
    <property type="match status" value="1"/>
</dbReference>
<dbReference type="InterPro" id="IPR001436">
    <property type="entry name" value="Alpha-crystallin/sHSP_animal"/>
</dbReference>
<reference evidence="5" key="1">
    <citation type="submission" date="2022-11" db="UniProtKB">
        <authorList>
            <consortium name="WormBaseParasite"/>
        </authorList>
    </citation>
    <scope>IDENTIFICATION</scope>
</reference>
<keyword evidence="4" id="KW-1185">Reference proteome</keyword>
<dbReference type="Gene3D" id="2.60.40.790">
    <property type="match status" value="1"/>
</dbReference>
<dbReference type="PANTHER" id="PTHR45640:SF35">
    <property type="entry name" value="HEAT SHOCK PROTEIN HSP-12.2"/>
    <property type="match status" value="1"/>
</dbReference>
<evidence type="ECO:0000256" key="1">
    <source>
        <dbReference type="PROSITE-ProRule" id="PRU00285"/>
    </source>
</evidence>